<evidence type="ECO:0000256" key="1">
    <source>
        <dbReference type="SAM" id="MobiDB-lite"/>
    </source>
</evidence>
<dbReference type="InterPro" id="IPR000198">
    <property type="entry name" value="RhoGAP_dom"/>
</dbReference>
<dbReference type="GeneID" id="88176073"/>
<feature type="region of interest" description="Disordered" evidence="1">
    <location>
        <begin position="827"/>
        <end position="890"/>
    </location>
</feature>
<feature type="compositionally biased region" description="Polar residues" evidence="1">
    <location>
        <begin position="881"/>
        <end position="890"/>
    </location>
</feature>
<dbReference type="AlphaFoldDB" id="A0AAX4HG87"/>
<dbReference type="Proteomes" id="UP001338582">
    <property type="component" value="Chromosome 7"/>
</dbReference>
<dbReference type="KEGG" id="asau:88176073"/>
<dbReference type="RefSeq" id="XP_062879995.1">
    <property type="nucleotide sequence ID" value="XM_063023925.1"/>
</dbReference>
<protein>
    <recommendedName>
        <fullName evidence="2">Rho-GAP domain-containing protein</fullName>
    </recommendedName>
</protein>
<evidence type="ECO:0000259" key="2">
    <source>
        <dbReference type="Pfam" id="PF00620"/>
    </source>
</evidence>
<sequence>MATPLFANSYWSPDYSTGIGKLARQLRLSLGQLHELRQYILTQVKIHLNNGESLDGLAQSSYPFDSAFRLSRGQRQVSGVRKISGRITQEAVEELDLDLVYRQFTQQSAAELQHYKDMAAKIETQILEPLTAFLKQNEPVVKASINALSDLVAEYEAQFNALETVKSEYNTIARLGEFQGSTLVNELITEESTNSEDVSVADVSVANDSYVDTQGQQEAPSLLLELHDIELPLVLGGSARFDQETDFASFIRSLILSVPTSQRKIHLPGYRDEIFRSEDLSEGLRTSRLKGFAPTRANIEKFGQDLSNLKLIVGTGFFAKRFKSEGMWFEWSSAALEIAQLNEHESKQIEESNSQLTKVKLDEAFSTMAVSTSKTFSGVLKSVTSSLGKQKFSEEALAEAEVSYNEAYDSLQLQKHKLEMLIFEVASRMEQFEKSKIQTILTSLNVLQKLGRELSKALEQLSRAFDEKISLDPIMPNISQLELTKTCQNFGSGIYFPSLLLSDSASSGTNSITLLNTNFQNIKLNFNLYKDIPLQLSVAKAPEPTTNLLERSMPFFLYEILRYLDSSSTDELKEEWFSPINHQDAWLVKDGVLSVIQELSQKGNAKSISTIDLDFTILQTILEKMRNLTLRRLINFFKHWLLEVSDSVIPSTVFDSLIKHYKLSENETSENELVKILGTIPRSNLSSLIRILHHMRKVLSTDLETHNDSTESNSIKSTVERLNSMSSVGAVPFLHLIMRPSVLKHSAGFKPPLQVYNAILLDLFNNGTISKLEEHLIVSEEHYAQRQEQQRFLFDQQLNGARARSTSLNSEGQIPSVELTLLTPKKKESVKSSTQTLPKTPKRLGVADGDNFSLRPFRTGTTPRPSPSSSPVHRFGKLNDQLATSEFKSP</sequence>
<dbReference type="Pfam" id="PF00620">
    <property type="entry name" value="RhoGAP"/>
    <property type="match status" value="1"/>
</dbReference>
<organism evidence="3 4">
    <name type="scientific">Australozyma saopauloensis</name>
    <dbReference type="NCBI Taxonomy" id="291208"/>
    <lineage>
        <taxon>Eukaryota</taxon>
        <taxon>Fungi</taxon>
        <taxon>Dikarya</taxon>
        <taxon>Ascomycota</taxon>
        <taxon>Saccharomycotina</taxon>
        <taxon>Pichiomycetes</taxon>
        <taxon>Metschnikowiaceae</taxon>
        <taxon>Australozyma</taxon>
    </lineage>
</organism>
<dbReference type="EMBL" id="CP138900">
    <property type="protein sequence ID" value="WPK27617.1"/>
    <property type="molecule type" value="Genomic_DNA"/>
</dbReference>
<dbReference type="Gene3D" id="1.10.555.10">
    <property type="entry name" value="Rho GTPase activation protein"/>
    <property type="match status" value="1"/>
</dbReference>
<dbReference type="Gene3D" id="1.20.1270.60">
    <property type="entry name" value="Arfaptin homology (AH) domain/BAR domain"/>
    <property type="match status" value="1"/>
</dbReference>
<dbReference type="SUPFAM" id="SSF48350">
    <property type="entry name" value="GTPase activation domain, GAP"/>
    <property type="match status" value="1"/>
</dbReference>
<gene>
    <name evidence="3" type="ORF">PUMCH_005013</name>
</gene>
<evidence type="ECO:0000313" key="4">
    <source>
        <dbReference type="Proteomes" id="UP001338582"/>
    </source>
</evidence>
<keyword evidence="4" id="KW-1185">Reference proteome</keyword>
<reference evidence="3 4" key="1">
    <citation type="submission" date="2023-10" db="EMBL/GenBank/DDBJ databases">
        <title>Draft Genome Sequence of Candida saopaulonensis from a very Premature Infant with Sepsis.</title>
        <authorList>
            <person name="Ning Y."/>
            <person name="Dai R."/>
            <person name="Xiao M."/>
            <person name="Xu Y."/>
            <person name="Yan Q."/>
            <person name="Zhang L."/>
        </authorList>
    </citation>
    <scope>NUCLEOTIDE SEQUENCE [LARGE SCALE GENOMIC DNA]</scope>
    <source>
        <strain evidence="3 4">19XY460</strain>
    </source>
</reference>
<dbReference type="SUPFAM" id="SSF103657">
    <property type="entry name" value="BAR/IMD domain-like"/>
    <property type="match status" value="1"/>
</dbReference>
<dbReference type="InterPro" id="IPR008936">
    <property type="entry name" value="Rho_GTPase_activation_prot"/>
</dbReference>
<proteinExistence type="predicted"/>
<accession>A0AAX4HG87</accession>
<dbReference type="GO" id="GO:0007165">
    <property type="term" value="P:signal transduction"/>
    <property type="evidence" value="ECO:0007669"/>
    <property type="project" value="InterPro"/>
</dbReference>
<dbReference type="InterPro" id="IPR027267">
    <property type="entry name" value="AH/BAR_dom_sf"/>
</dbReference>
<feature type="domain" description="Rho-GAP" evidence="2">
    <location>
        <begin position="603"/>
        <end position="703"/>
    </location>
</feature>
<feature type="compositionally biased region" description="Low complexity" evidence="1">
    <location>
        <begin position="855"/>
        <end position="871"/>
    </location>
</feature>
<evidence type="ECO:0000313" key="3">
    <source>
        <dbReference type="EMBL" id="WPK27617.1"/>
    </source>
</evidence>
<name>A0AAX4HG87_9ASCO</name>